<reference evidence="2" key="1">
    <citation type="submission" date="2017-05" db="EMBL/GenBank/DDBJ databases">
        <authorList>
            <person name="Song R."/>
            <person name="Chenine A.L."/>
            <person name="Ruprecht R.M."/>
        </authorList>
    </citation>
    <scope>NUCLEOTIDE SEQUENCE</scope>
    <source>
        <strain evidence="2">Kingella_eburonensis</strain>
    </source>
</reference>
<gene>
    <name evidence="2" type="ORF">KEBURONENSIS_02012</name>
    <name evidence="3" type="ORF">KEBURONENSIS_02020</name>
</gene>
<dbReference type="SUPFAM" id="SSF52540">
    <property type="entry name" value="P-loop containing nucleoside triphosphate hydrolases"/>
    <property type="match status" value="1"/>
</dbReference>
<keyword evidence="4" id="KW-1185">Reference proteome</keyword>
<feature type="domain" description="IstB-like ATP-binding" evidence="1">
    <location>
        <begin position="68"/>
        <end position="152"/>
    </location>
</feature>
<dbReference type="Pfam" id="PF01695">
    <property type="entry name" value="IstB_IS21"/>
    <property type="match status" value="1"/>
</dbReference>
<reference evidence="3 4" key="2">
    <citation type="submission" date="2017-06" db="EMBL/GenBank/DDBJ databases">
        <authorList>
            <person name="Kim H.J."/>
            <person name="Triplett B.A."/>
        </authorList>
    </citation>
    <scope>NUCLEOTIDE SEQUENCE [LARGE SCALE GENOMIC DNA]</scope>
    <source>
        <strain evidence="3">Kingella_eburonensis</strain>
    </source>
</reference>
<proteinExistence type="predicted"/>
<evidence type="ECO:0000313" key="3">
    <source>
        <dbReference type="EMBL" id="SNB82163.1"/>
    </source>
</evidence>
<name>A0A238TFT1_9NEIS</name>
<dbReference type="InterPro" id="IPR027417">
    <property type="entry name" value="P-loop_NTPase"/>
</dbReference>
<dbReference type="STRING" id="1522312.GCA_900177895_01407"/>
<dbReference type="EMBL" id="FXUV01000060">
    <property type="protein sequence ID" value="SMQ13346.1"/>
    <property type="molecule type" value="Genomic_DNA"/>
</dbReference>
<organism evidence="3 4">
    <name type="scientific">Kingella negevensis</name>
    <dbReference type="NCBI Taxonomy" id="1522312"/>
    <lineage>
        <taxon>Bacteria</taxon>
        <taxon>Pseudomonadati</taxon>
        <taxon>Pseudomonadota</taxon>
        <taxon>Betaproteobacteria</taxon>
        <taxon>Neisseriales</taxon>
        <taxon>Neisseriaceae</taxon>
        <taxon>Kingella</taxon>
    </lineage>
</organism>
<dbReference type="AlphaFoldDB" id="A0A238TFT1"/>
<dbReference type="Proteomes" id="UP000215450">
    <property type="component" value="Unassembled WGS sequence"/>
</dbReference>
<evidence type="ECO:0000313" key="4">
    <source>
        <dbReference type="Proteomes" id="UP000215450"/>
    </source>
</evidence>
<dbReference type="PANTHER" id="PTHR30050">
    <property type="entry name" value="CHROMOSOMAL REPLICATION INITIATOR PROTEIN DNAA"/>
    <property type="match status" value="1"/>
</dbReference>
<dbReference type="Gene3D" id="3.40.50.300">
    <property type="entry name" value="P-loop containing nucleotide triphosphate hydrolases"/>
    <property type="match status" value="1"/>
</dbReference>
<protein>
    <recommendedName>
        <fullName evidence="1">IstB-like ATP-binding domain-containing protein</fullName>
    </recommendedName>
</protein>
<dbReference type="OrthoDB" id="9773429at2"/>
<evidence type="ECO:0000313" key="2">
    <source>
        <dbReference type="EMBL" id="SMQ13346.1"/>
    </source>
</evidence>
<dbReference type="InterPro" id="IPR002611">
    <property type="entry name" value="IstB_ATP-bd"/>
</dbReference>
<dbReference type="GO" id="GO:0006260">
    <property type="term" value="P:DNA replication"/>
    <property type="evidence" value="ECO:0007669"/>
    <property type="project" value="TreeGrafter"/>
</dbReference>
<evidence type="ECO:0000259" key="1">
    <source>
        <dbReference type="Pfam" id="PF01695"/>
    </source>
</evidence>
<dbReference type="PANTHER" id="PTHR30050:SF4">
    <property type="entry name" value="ATP-BINDING PROTEIN RV3427C IN INSERTION SEQUENCE-RELATED"/>
    <property type="match status" value="1"/>
</dbReference>
<accession>A0A238TFT1</accession>
<dbReference type="EMBL" id="FXUV02000064">
    <property type="protein sequence ID" value="SNB82163.1"/>
    <property type="molecule type" value="Genomic_DNA"/>
</dbReference>
<sequence length="157" mass="17663">MRSTGEVLGDISLFKPISQAQKTCNIHGIEYLEIVYPRYKTICPECRKDKEREREMAEKAAAETTQKQAHMARIDERMGYSRIPPRYQHKTVKAYQVDASNTQQIRNVEAVKDYAHEFTRGTHSGRNLAMLGNAGTGKTHLACAIGNHVIRNCGGQA</sequence>
<dbReference type="GO" id="GO:0005524">
    <property type="term" value="F:ATP binding"/>
    <property type="evidence" value="ECO:0007669"/>
    <property type="project" value="InterPro"/>
</dbReference>